<dbReference type="Proteomes" id="UP001500459">
    <property type="component" value="Unassembled WGS sequence"/>
</dbReference>
<evidence type="ECO:0000259" key="2">
    <source>
        <dbReference type="Pfam" id="PF20584"/>
    </source>
</evidence>
<accession>A0ABP6UP04</accession>
<evidence type="ECO:0000313" key="4">
    <source>
        <dbReference type="Proteomes" id="UP001500459"/>
    </source>
</evidence>
<reference evidence="4" key="1">
    <citation type="journal article" date="2019" name="Int. J. Syst. Evol. Microbiol.">
        <title>The Global Catalogue of Microorganisms (GCM) 10K type strain sequencing project: providing services to taxonomists for standard genome sequencing and annotation.</title>
        <authorList>
            <consortium name="The Broad Institute Genomics Platform"/>
            <consortium name="The Broad Institute Genome Sequencing Center for Infectious Disease"/>
            <person name="Wu L."/>
            <person name="Ma J."/>
        </authorList>
    </citation>
    <scope>NUCLEOTIDE SEQUENCE [LARGE SCALE GENOMIC DNA]</scope>
    <source>
        <strain evidence="4">JCM 17106</strain>
    </source>
</reference>
<name>A0ABP6UP04_9FLAO</name>
<organism evidence="3 4">
    <name type="scientific">Aquimarina addita</name>
    <dbReference type="NCBI Taxonomy" id="870485"/>
    <lineage>
        <taxon>Bacteria</taxon>
        <taxon>Pseudomonadati</taxon>
        <taxon>Bacteroidota</taxon>
        <taxon>Flavobacteriia</taxon>
        <taxon>Flavobacteriales</taxon>
        <taxon>Flavobacteriaceae</taxon>
        <taxon>Aquimarina</taxon>
    </lineage>
</organism>
<keyword evidence="1" id="KW-0472">Membrane</keyword>
<comment type="caution">
    <text evidence="3">The sequence shown here is derived from an EMBL/GenBank/DDBJ whole genome shotgun (WGS) entry which is preliminary data.</text>
</comment>
<feature type="transmembrane region" description="Helical" evidence="1">
    <location>
        <begin position="53"/>
        <end position="77"/>
    </location>
</feature>
<gene>
    <name evidence="3" type="ORF">GCM10022393_26590</name>
</gene>
<evidence type="ECO:0000313" key="3">
    <source>
        <dbReference type="EMBL" id="GAA3511516.1"/>
    </source>
</evidence>
<protein>
    <recommendedName>
        <fullName evidence="2">DUF6787 domain-containing protein</fullName>
    </recommendedName>
</protein>
<keyword evidence="4" id="KW-1185">Reference proteome</keyword>
<sequence length="174" mass="20627">MEKFKDRWEIKANWQLIFPVLGLLGLVLSSYLISNKIVTSFLKVSEHQDAYLISLIILTIFFLIPLLGGTLWIFKILEKKWKVNYRWEMIAIFMVFAITGSTAAKISDPIISLLGFYRESTSGWIYWPLRILLIFPVYQLLLVFIGWFFGQFTFFWEFEKKMLSRLGFARLFKQ</sequence>
<feature type="transmembrane region" description="Helical" evidence="1">
    <location>
        <begin position="89"/>
        <end position="107"/>
    </location>
</feature>
<dbReference type="EMBL" id="BAABCW010000010">
    <property type="protein sequence ID" value="GAA3511516.1"/>
    <property type="molecule type" value="Genomic_DNA"/>
</dbReference>
<feature type="transmembrane region" description="Helical" evidence="1">
    <location>
        <begin position="127"/>
        <end position="156"/>
    </location>
</feature>
<proteinExistence type="predicted"/>
<dbReference type="RefSeq" id="WP_344928163.1">
    <property type="nucleotide sequence ID" value="NZ_BAABCW010000010.1"/>
</dbReference>
<keyword evidence="1" id="KW-0812">Transmembrane</keyword>
<feature type="domain" description="DUF6787" evidence="2">
    <location>
        <begin position="92"/>
        <end position="168"/>
    </location>
</feature>
<dbReference type="InterPro" id="IPR046714">
    <property type="entry name" value="DUF6787"/>
</dbReference>
<evidence type="ECO:0000256" key="1">
    <source>
        <dbReference type="SAM" id="Phobius"/>
    </source>
</evidence>
<dbReference type="Pfam" id="PF20584">
    <property type="entry name" value="DUF6787"/>
    <property type="match status" value="1"/>
</dbReference>
<feature type="transmembrane region" description="Helical" evidence="1">
    <location>
        <begin position="12"/>
        <end position="33"/>
    </location>
</feature>
<keyword evidence="1" id="KW-1133">Transmembrane helix</keyword>